<dbReference type="InterPro" id="IPR054557">
    <property type="entry name" value="NA-iREase1_dom"/>
</dbReference>
<dbReference type="GO" id="GO:0032259">
    <property type="term" value="P:methylation"/>
    <property type="evidence" value="ECO:0007669"/>
    <property type="project" value="UniProtKB-KW"/>
</dbReference>
<dbReference type="InterPro" id="IPR002941">
    <property type="entry name" value="DNA_methylase_N4/N6"/>
</dbReference>
<protein>
    <recommendedName>
        <fullName evidence="9">DNA methylase</fullName>
    </recommendedName>
</protein>
<dbReference type="RefSeq" id="WP_012234469.1">
    <property type="nucleotide sequence ID" value="NC_010162.1"/>
</dbReference>
<dbReference type="STRING" id="448385.sce1834"/>
<dbReference type="GO" id="GO:0003677">
    <property type="term" value="F:DNA binding"/>
    <property type="evidence" value="ECO:0007669"/>
    <property type="project" value="InterPro"/>
</dbReference>
<dbReference type="SUPFAM" id="SSF53335">
    <property type="entry name" value="S-adenosyl-L-methionine-dependent methyltransferases"/>
    <property type="match status" value="1"/>
</dbReference>
<evidence type="ECO:0000256" key="1">
    <source>
        <dbReference type="ARBA" id="ARBA00006594"/>
    </source>
</evidence>
<evidence type="ECO:0000313" key="7">
    <source>
        <dbReference type="EMBL" id="CAN91992.1"/>
    </source>
</evidence>
<dbReference type="HOGENOM" id="CLU_024927_10_3_7"/>
<dbReference type="PROSITE" id="PS00092">
    <property type="entry name" value="N6_MTASE"/>
    <property type="match status" value="1"/>
</dbReference>
<dbReference type="GO" id="GO:0008170">
    <property type="term" value="F:N-methyltransferase activity"/>
    <property type="evidence" value="ECO:0007669"/>
    <property type="project" value="InterPro"/>
</dbReference>
<feature type="region of interest" description="Disordered" evidence="4">
    <location>
        <begin position="560"/>
        <end position="611"/>
    </location>
</feature>
<dbReference type="AlphaFoldDB" id="A9FJP4"/>
<dbReference type="REBASE" id="16758">
    <property type="entry name" value="M.SceSoORF1834P"/>
</dbReference>
<dbReference type="PANTHER" id="PTHR13370">
    <property type="entry name" value="RNA METHYLASE-RELATED"/>
    <property type="match status" value="1"/>
</dbReference>
<gene>
    <name evidence="7" type="ordered locus">sce1834</name>
</gene>
<dbReference type="Gene3D" id="3.40.50.150">
    <property type="entry name" value="Vaccinia Virus protein VP39"/>
    <property type="match status" value="1"/>
</dbReference>
<dbReference type="BioCyc" id="SCEL448385:SCE_RS09415-MONOMER"/>
<dbReference type="InterPro" id="IPR002052">
    <property type="entry name" value="DNA_methylase_N6_adenine_CS"/>
</dbReference>
<evidence type="ECO:0000256" key="4">
    <source>
        <dbReference type="SAM" id="MobiDB-lite"/>
    </source>
</evidence>
<keyword evidence="8" id="KW-1185">Reference proteome</keyword>
<dbReference type="InterPro" id="IPR029063">
    <property type="entry name" value="SAM-dependent_MTases_sf"/>
</dbReference>
<comment type="similarity">
    <text evidence="1">Belongs to the N(4)/N(6)-methyltransferase family.</text>
</comment>
<dbReference type="OrthoDB" id="9800801at2"/>
<dbReference type="GO" id="GO:0005737">
    <property type="term" value="C:cytoplasm"/>
    <property type="evidence" value="ECO:0007669"/>
    <property type="project" value="TreeGrafter"/>
</dbReference>
<dbReference type="EMBL" id="AM746676">
    <property type="protein sequence ID" value="CAN91992.1"/>
    <property type="molecule type" value="Genomic_DNA"/>
</dbReference>
<evidence type="ECO:0000259" key="5">
    <source>
        <dbReference type="Pfam" id="PF01555"/>
    </source>
</evidence>
<feature type="domain" description="NACHT-associated inactive Restriction Endonuclease 1 sensor" evidence="6">
    <location>
        <begin position="466"/>
        <end position="552"/>
    </location>
</feature>
<sequence>MNDESTVSYNSALGYFSGPMTASCPTIEGMGRRSRADRAGQGHLFRQGTLYYGDNLKVLREHVRDESVDLIYLDPPFNSKRNYNVIYKEPDSSDSVAQKRAFDDSWHWDFAADAAYRRLVGSGAEERGVPTKLVSLVEAFRIFLGQTDMLAYVVMMAERIVELHRVLKRTGSLYLHCDPTASHYLKLVLDAIFGPDNFRNEIVWQRSTAKNDPSRYGRCHDIIFFYTKSQEFYWDTQYSPFQDYSVEKNYTAVEEGTGRRYRLSDLTANKPGGDTDYEWHGKRPYRGRFWAFSKEKMDQMYADGRIVFRRTGMPVYKRYLDEMPGVPFQDVWTDVRLASASTERIGYPTQKPLALLERIIASSSKSGDLVLDPFCGCGTTIEAAHKLGRKWVGIDITYLSIDIIKGRIDALSPGSDDMYTVIGEPVDVESARRLAEEDPEEFQRWAVPFIGARHVGDGPGAGTFKRGRDRGVDGTIRFQDDTDAPSKRAIVSVKAGQRLGPAMVRELRGTMEREGAPVGVLFTMYEPTKEMMSEAVRAGTYRECPRIQIITVADAFGGKRPRVPGGGILRRSSRPPAAATESPTVQDGLKKLAKAGQAAREMPARRGSGRR</sequence>
<reference evidence="7 8" key="1">
    <citation type="journal article" date="2007" name="Nat. Biotechnol.">
        <title>Complete genome sequence of the myxobacterium Sorangium cellulosum.</title>
        <authorList>
            <person name="Schneiker S."/>
            <person name="Perlova O."/>
            <person name="Kaiser O."/>
            <person name="Gerth K."/>
            <person name="Alici A."/>
            <person name="Altmeyer M.O."/>
            <person name="Bartels D."/>
            <person name="Bekel T."/>
            <person name="Beyer S."/>
            <person name="Bode E."/>
            <person name="Bode H.B."/>
            <person name="Bolten C.J."/>
            <person name="Choudhuri J.V."/>
            <person name="Doss S."/>
            <person name="Elnakady Y.A."/>
            <person name="Frank B."/>
            <person name="Gaigalat L."/>
            <person name="Goesmann A."/>
            <person name="Groeger C."/>
            <person name="Gross F."/>
            <person name="Jelsbak L."/>
            <person name="Jelsbak L."/>
            <person name="Kalinowski J."/>
            <person name="Kegler C."/>
            <person name="Knauber T."/>
            <person name="Konietzny S."/>
            <person name="Kopp M."/>
            <person name="Krause L."/>
            <person name="Krug D."/>
            <person name="Linke B."/>
            <person name="Mahmud T."/>
            <person name="Martinez-Arias R."/>
            <person name="McHardy A.C."/>
            <person name="Merai M."/>
            <person name="Meyer F."/>
            <person name="Mormann S."/>
            <person name="Munoz-Dorado J."/>
            <person name="Perez J."/>
            <person name="Pradella S."/>
            <person name="Rachid S."/>
            <person name="Raddatz G."/>
            <person name="Rosenau F."/>
            <person name="Rueckert C."/>
            <person name="Sasse F."/>
            <person name="Scharfe M."/>
            <person name="Schuster S.C."/>
            <person name="Suen G."/>
            <person name="Treuner-Lange A."/>
            <person name="Velicer G.J."/>
            <person name="Vorholter F.-J."/>
            <person name="Weissman K.J."/>
            <person name="Welch R.D."/>
            <person name="Wenzel S.C."/>
            <person name="Whitworth D.E."/>
            <person name="Wilhelm S."/>
            <person name="Wittmann C."/>
            <person name="Bloecker H."/>
            <person name="Puehler A."/>
            <person name="Mueller R."/>
        </authorList>
    </citation>
    <scope>NUCLEOTIDE SEQUENCE [LARGE SCALE GENOMIC DNA]</scope>
    <source>
        <strain evidence="8">So ce56</strain>
    </source>
</reference>
<dbReference type="PANTHER" id="PTHR13370:SF3">
    <property type="entry name" value="TRNA (GUANINE(10)-N2)-METHYLTRANSFERASE HOMOLOG"/>
    <property type="match status" value="1"/>
</dbReference>
<keyword evidence="2" id="KW-0489">Methyltransferase</keyword>
<keyword evidence="3" id="KW-0808">Transferase</keyword>
<organism evidence="7 8">
    <name type="scientific">Sorangium cellulosum (strain So ce56)</name>
    <name type="common">Polyangium cellulosum (strain So ce56)</name>
    <dbReference type="NCBI Taxonomy" id="448385"/>
    <lineage>
        <taxon>Bacteria</taxon>
        <taxon>Pseudomonadati</taxon>
        <taxon>Myxococcota</taxon>
        <taxon>Polyangia</taxon>
        <taxon>Polyangiales</taxon>
        <taxon>Polyangiaceae</taxon>
        <taxon>Sorangium</taxon>
    </lineage>
</organism>
<dbReference type="Pfam" id="PF01555">
    <property type="entry name" value="N6_N4_Mtase"/>
    <property type="match status" value="1"/>
</dbReference>
<dbReference type="KEGG" id="scl:sce1834"/>
<dbReference type="InterPro" id="IPR001091">
    <property type="entry name" value="RM_Methyltransferase"/>
</dbReference>
<dbReference type="PRINTS" id="PR00508">
    <property type="entry name" value="S21N4MTFRASE"/>
</dbReference>
<feature type="domain" description="DNA methylase N-4/N-6" evidence="5">
    <location>
        <begin position="68"/>
        <end position="398"/>
    </location>
</feature>
<accession>A9FJP4</accession>
<name>A9FJP4_SORC5</name>
<evidence type="ECO:0000256" key="2">
    <source>
        <dbReference type="ARBA" id="ARBA00022603"/>
    </source>
</evidence>
<evidence type="ECO:0000256" key="3">
    <source>
        <dbReference type="ARBA" id="ARBA00022679"/>
    </source>
</evidence>
<evidence type="ECO:0008006" key="9">
    <source>
        <dbReference type="Google" id="ProtNLM"/>
    </source>
</evidence>
<proteinExistence type="inferred from homology"/>
<dbReference type="eggNOG" id="COG2189">
    <property type="taxonomic scope" value="Bacteria"/>
</dbReference>
<evidence type="ECO:0000313" key="8">
    <source>
        <dbReference type="Proteomes" id="UP000002139"/>
    </source>
</evidence>
<dbReference type="Pfam" id="PF22722">
    <property type="entry name" value="NA-iREase1"/>
    <property type="match status" value="1"/>
</dbReference>
<dbReference type="Proteomes" id="UP000002139">
    <property type="component" value="Chromosome"/>
</dbReference>
<evidence type="ECO:0000259" key="6">
    <source>
        <dbReference type="Pfam" id="PF22722"/>
    </source>
</evidence>